<organism evidence="1">
    <name type="scientific">Culex pipiens</name>
    <name type="common">House mosquito</name>
    <dbReference type="NCBI Taxonomy" id="7175"/>
    <lineage>
        <taxon>Eukaryota</taxon>
        <taxon>Metazoa</taxon>
        <taxon>Ecdysozoa</taxon>
        <taxon>Arthropoda</taxon>
        <taxon>Hexapoda</taxon>
        <taxon>Insecta</taxon>
        <taxon>Pterygota</taxon>
        <taxon>Neoptera</taxon>
        <taxon>Endopterygota</taxon>
        <taxon>Diptera</taxon>
        <taxon>Nematocera</taxon>
        <taxon>Culicoidea</taxon>
        <taxon>Culicidae</taxon>
        <taxon>Culicinae</taxon>
        <taxon>Culicini</taxon>
        <taxon>Culex</taxon>
        <taxon>Culex</taxon>
    </lineage>
</organism>
<dbReference type="EMBL" id="HBUE01032071">
    <property type="protein sequence ID" value="CAG6456996.1"/>
    <property type="molecule type" value="Transcribed_RNA"/>
</dbReference>
<accession>A0A8D8AMU3</accession>
<evidence type="ECO:0000313" key="1">
    <source>
        <dbReference type="EMBL" id="CAG6456996.1"/>
    </source>
</evidence>
<dbReference type="AlphaFoldDB" id="A0A8D8AMU3"/>
<proteinExistence type="predicted"/>
<sequence length="112" mass="12747">MSSSWWTCSRSSWLMRSRSSSSAIIATLSSSQHTSNCSSSRPRGVIFCPDQDRDRKHRLLYRPALFFTDSYCPQNGVYVILSETELSVSELIACYIVSMLQLQDHTFNTSTH</sequence>
<reference evidence="1" key="1">
    <citation type="submission" date="2021-05" db="EMBL/GenBank/DDBJ databases">
        <authorList>
            <person name="Alioto T."/>
            <person name="Alioto T."/>
            <person name="Gomez Garrido J."/>
        </authorList>
    </citation>
    <scope>NUCLEOTIDE SEQUENCE</scope>
</reference>
<name>A0A8D8AMU3_CULPI</name>
<protein>
    <submittedName>
        <fullName evidence="1">(northern house mosquito) hypothetical protein</fullName>
    </submittedName>
</protein>